<accession>A0A1L7XER4</accession>
<evidence type="ECO:0000256" key="1">
    <source>
        <dbReference type="SAM" id="Phobius"/>
    </source>
</evidence>
<keyword evidence="1" id="KW-0472">Membrane</keyword>
<gene>
    <name evidence="2" type="ORF">PAC_13419</name>
</gene>
<evidence type="ECO:0000313" key="2">
    <source>
        <dbReference type="EMBL" id="CZR63522.1"/>
    </source>
</evidence>
<feature type="transmembrane region" description="Helical" evidence="1">
    <location>
        <begin position="388"/>
        <end position="411"/>
    </location>
</feature>
<keyword evidence="1" id="KW-1133">Transmembrane helix</keyword>
<feature type="transmembrane region" description="Helical" evidence="1">
    <location>
        <begin position="349"/>
        <end position="367"/>
    </location>
</feature>
<name>A0A1L7XER4_9HELO</name>
<feature type="transmembrane region" description="Helical" evidence="1">
    <location>
        <begin position="304"/>
        <end position="329"/>
    </location>
</feature>
<reference evidence="2 3" key="1">
    <citation type="submission" date="2016-03" db="EMBL/GenBank/DDBJ databases">
        <authorList>
            <person name="Ploux O."/>
        </authorList>
    </citation>
    <scope>NUCLEOTIDE SEQUENCE [LARGE SCALE GENOMIC DNA]</scope>
    <source>
        <strain evidence="2 3">UAMH 11012</strain>
    </source>
</reference>
<keyword evidence="3" id="KW-1185">Reference proteome</keyword>
<dbReference type="OrthoDB" id="3754585at2759"/>
<protein>
    <submittedName>
        <fullName evidence="2">Uncharacterized protein</fullName>
    </submittedName>
</protein>
<feature type="transmembrane region" description="Helical" evidence="1">
    <location>
        <begin position="36"/>
        <end position="55"/>
    </location>
</feature>
<dbReference type="EMBL" id="FJOG01000024">
    <property type="protein sequence ID" value="CZR63522.1"/>
    <property type="molecule type" value="Genomic_DNA"/>
</dbReference>
<sequence length="445" mass="48975">MSESGGGCSLTPQARAFSSILSAFIGSVVNGLTSGYMIAFITGWITWFAFFRVTIGGSYMFYRSVTATWTSEQSIDQYEMLNRAASPDPESAAQARLINQGSNNQIHENEPSVQSASTTNPPILSELAASSSEESYHRQVYTSVFSDDGSSFNHIPKQSFFSTFWPTRSDIAIRQQNARLAQQKRRELRKHYASDRDLERAIRAYSRMFKQGKLPGPPPMVLTYWQPLNREVTVLGWVGWIYSALYSPVSQLIWVAANASASNSSGPAKIVKGISVAVTALPLCLDSRVRFADSLRTKRFGGTWACYAFNVTNGLSCTLQGVLCGALLIWGVVEARSQTDPFFASSFPWPFVGIYPIFSLIWAWGSFKIVPMMDGGRKRAAQSHWAGYFLDIGMGAFAGLFVATPAFALYFSNAIPGQDDSGAKDLGNFLSCEAPTWQKFSAIFP</sequence>
<proteinExistence type="predicted"/>
<organism evidence="2 3">
    <name type="scientific">Phialocephala subalpina</name>
    <dbReference type="NCBI Taxonomy" id="576137"/>
    <lineage>
        <taxon>Eukaryota</taxon>
        <taxon>Fungi</taxon>
        <taxon>Dikarya</taxon>
        <taxon>Ascomycota</taxon>
        <taxon>Pezizomycotina</taxon>
        <taxon>Leotiomycetes</taxon>
        <taxon>Helotiales</taxon>
        <taxon>Mollisiaceae</taxon>
        <taxon>Phialocephala</taxon>
        <taxon>Phialocephala fortinii species complex</taxon>
    </lineage>
</organism>
<evidence type="ECO:0000313" key="3">
    <source>
        <dbReference type="Proteomes" id="UP000184330"/>
    </source>
</evidence>
<dbReference type="Proteomes" id="UP000184330">
    <property type="component" value="Unassembled WGS sequence"/>
</dbReference>
<dbReference type="AlphaFoldDB" id="A0A1L7XER4"/>
<keyword evidence="1" id="KW-0812">Transmembrane</keyword>